<feature type="domain" description="C2H2-type" evidence="9">
    <location>
        <begin position="700"/>
        <end position="727"/>
    </location>
</feature>
<dbReference type="PANTHER" id="PTHR16515">
    <property type="entry name" value="PR DOMAIN ZINC FINGER PROTEIN"/>
    <property type="match status" value="1"/>
</dbReference>
<keyword evidence="6" id="KW-0539">Nucleus</keyword>
<evidence type="ECO:0000256" key="6">
    <source>
        <dbReference type="ARBA" id="ARBA00023242"/>
    </source>
</evidence>
<evidence type="ECO:0000256" key="3">
    <source>
        <dbReference type="ARBA" id="ARBA00022737"/>
    </source>
</evidence>
<evidence type="ECO:0000256" key="2">
    <source>
        <dbReference type="ARBA" id="ARBA00022723"/>
    </source>
</evidence>
<feature type="domain" description="C2H2-type" evidence="9">
    <location>
        <begin position="534"/>
        <end position="561"/>
    </location>
</feature>
<proteinExistence type="predicted"/>
<dbReference type="InterPro" id="IPR050331">
    <property type="entry name" value="Zinc_finger"/>
</dbReference>
<feature type="compositionally biased region" description="Polar residues" evidence="8">
    <location>
        <begin position="171"/>
        <end position="183"/>
    </location>
</feature>
<dbReference type="PANTHER" id="PTHR16515:SF49">
    <property type="entry name" value="GASTRULA ZINC FINGER PROTEIN XLCGF49.1-LIKE-RELATED"/>
    <property type="match status" value="1"/>
</dbReference>
<dbReference type="PROSITE" id="PS50157">
    <property type="entry name" value="ZINC_FINGER_C2H2_2"/>
    <property type="match status" value="5"/>
</dbReference>
<feature type="compositionally biased region" description="Polar residues" evidence="8">
    <location>
        <begin position="860"/>
        <end position="874"/>
    </location>
</feature>
<sequence>MNMSNRGYLSAPHRLLPGYAGLSASRSSLGVGAPPSSRASPPEFSYDAYPRSGSGGGVRDSSSFTRTPTSAATAANTALGLAYQNMSEFPYGLSGVQMPTYNFGSELYNYVSNGFPRKSRMCTFCNKVFTRSTTRRYHERRCPLLRASNSLAKSEENNSAAAVAAVAAMKDQQQQRQKESALSPSAVAPRSHSSSNHNSSIVQSGPTPSSNSPPTPSLHPAYPTSFPPTSALAPSPSRNASAYGNYTNPYNAAHYYGHTLSTAALAALDQNSNSLQFKKESDNASWASSSPSPSSKQRDTPSSVLANTSSLLKAFNPDPSLDMTARYCADFSIRSQPPVFPPTSLRGPPTSPPSPEPGETKSDSTTHGDSSSPNDLTRTSTNNADQPSSGNNNSPPCDGQGIQGKIAVANVSGARLKTSSPPPVLWNNKMRMERAREQYMSVQPVDDDEEEDDEEEEDEGAVEEDEEQFNALDVSLNQTSEMEDEGFSGKKGPNSPLQKNTTYNPLVCQYCKESFSDITTRKAHEELHAQRKAFACSVCSHSFHCAYGLRIHFLRHHKEGPYKCKYCLETHKEPLNLKAHLVNHHNLPKAEQHSLKYFSFVDSSYDKIPPLLMTSGLSDGEQDSKKRSNLGQRHSADNVTEAIGDDDTTKMRTTNETSIEPVPNGSIANEETEVCKICNKAFLKSFIRIHERSHADQKPYECPMCHKRFGYKNNMKSHMKLHQGLKPYQCQICGARFTRGSTLRRHGRRHNISRNSMLDYVLYDHSAGPTRAVGVHSKPSLSTTTQTAAAVAAAAAIASTPYSHHARMTSAEHGISKSLSYLQHTRAPLMPNATGSDRDRHNSTNGRSPVGSPPPRNAASPRTPSNHLTSQSMGNPMVGDLAAVVAPHLFGYQAAAAAPHLYQFYASTNPLMNYPAYVSNQNSSAVQSDALNLSLGKRKSSIEEEGEIKNKLSKKENNILSKEKENFHRRSLEVRENHIGVKSEEPGELVKFKNDVHNPFMPNFAIKKEFSPRDASNNNTDRNAHREPLKLTTEDFGAQVNICCPSPMVQSSTTSCQHPQPVSSGPVGSSTCPEPLTHQRAHASPSGLSHRGSPVNSATSVTSPNAGILEPREGQTVPDLLHPLLKSGRMFRCSFCDIYFTEYAMFRVHQKHHQIDSARPFVCSYCGEDCKEKNFFTLHISAHLKLVTT</sequence>
<feature type="compositionally biased region" description="Acidic residues" evidence="8">
    <location>
        <begin position="445"/>
        <end position="468"/>
    </location>
</feature>
<feature type="region of interest" description="Disordered" evidence="8">
    <location>
        <begin position="441"/>
        <end position="469"/>
    </location>
</feature>
<evidence type="ECO:0000313" key="11">
    <source>
        <dbReference type="RefSeq" id="XP_005109568.1"/>
    </source>
</evidence>
<feature type="region of interest" description="Disordered" evidence="8">
    <location>
        <begin position="30"/>
        <end position="68"/>
    </location>
</feature>
<feature type="compositionally biased region" description="Low complexity" evidence="8">
    <location>
        <begin position="1061"/>
        <end position="1070"/>
    </location>
</feature>
<feature type="compositionally biased region" description="Low complexity" evidence="8">
    <location>
        <begin position="284"/>
        <end position="295"/>
    </location>
</feature>
<dbReference type="InterPro" id="IPR036236">
    <property type="entry name" value="Znf_C2H2_sf"/>
</dbReference>
<feature type="compositionally biased region" description="Low complexity" evidence="8">
    <location>
        <begin position="191"/>
        <end position="210"/>
    </location>
</feature>
<evidence type="ECO:0000256" key="5">
    <source>
        <dbReference type="ARBA" id="ARBA00022833"/>
    </source>
</evidence>
<feature type="domain" description="C2H2-type" evidence="9">
    <location>
        <begin position="1131"/>
        <end position="1158"/>
    </location>
</feature>
<dbReference type="InterPro" id="IPR013087">
    <property type="entry name" value="Znf_C2H2_type"/>
</dbReference>
<feature type="compositionally biased region" description="Polar residues" evidence="8">
    <location>
        <begin position="1094"/>
        <end position="1105"/>
    </location>
</feature>
<organism evidence="10 11">
    <name type="scientific">Aplysia californica</name>
    <name type="common">California sea hare</name>
    <dbReference type="NCBI Taxonomy" id="6500"/>
    <lineage>
        <taxon>Eukaryota</taxon>
        <taxon>Metazoa</taxon>
        <taxon>Spiralia</taxon>
        <taxon>Lophotrochozoa</taxon>
        <taxon>Mollusca</taxon>
        <taxon>Gastropoda</taxon>
        <taxon>Heterobranchia</taxon>
        <taxon>Euthyneura</taxon>
        <taxon>Tectipleura</taxon>
        <taxon>Aplysiida</taxon>
        <taxon>Aplysioidea</taxon>
        <taxon>Aplysiidae</taxon>
        <taxon>Aplysia</taxon>
    </lineage>
</organism>
<feature type="domain" description="C2H2-type" evidence="9">
    <location>
        <begin position="506"/>
        <end position="533"/>
    </location>
</feature>
<dbReference type="Proteomes" id="UP000694888">
    <property type="component" value="Unplaced"/>
</dbReference>
<gene>
    <name evidence="11" type="primary">LOC101849085</name>
</gene>
<evidence type="ECO:0000313" key="10">
    <source>
        <dbReference type="Proteomes" id="UP000694888"/>
    </source>
</evidence>
<feature type="region of interest" description="Disordered" evidence="8">
    <location>
        <begin position="1053"/>
        <end position="1114"/>
    </location>
</feature>
<keyword evidence="2" id="KW-0479">Metal-binding</keyword>
<keyword evidence="10" id="KW-1185">Reference proteome</keyword>
<feature type="region of interest" description="Disordered" evidence="8">
    <location>
        <begin position="279"/>
        <end position="303"/>
    </location>
</feature>
<protein>
    <submittedName>
        <fullName evidence="11">Zinc finger protein 236-like</fullName>
    </submittedName>
</protein>
<accession>A0ABM0K622</accession>
<evidence type="ECO:0000256" key="4">
    <source>
        <dbReference type="ARBA" id="ARBA00022771"/>
    </source>
</evidence>
<evidence type="ECO:0000259" key="9">
    <source>
        <dbReference type="PROSITE" id="PS50157"/>
    </source>
</evidence>
<comment type="subcellular location">
    <subcellularLocation>
        <location evidence="1">Nucleus</location>
    </subcellularLocation>
</comment>
<dbReference type="Pfam" id="PF00096">
    <property type="entry name" value="zf-C2H2"/>
    <property type="match status" value="2"/>
</dbReference>
<dbReference type="SUPFAM" id="SSF57667">
    <property type="entry name" value="beta-beta-alpha zinc fingers"/>
    <property type="match status" value="4"/>
</dbReference>
<dbReference type="RefSeq" id="XP_005109568.1">
    <property type="nucleotide sequence ID" value="XM_005109511.3"/>
</dbReference>
<dbReference type="SMART" id="SM00355">
    <property type="entry name" value="ZnF_C2H2"/>
    <property type="match status" value="9"/>
</dbReference>
<feature type="region of interest" description="Disordered" evidence="8">
    <location>
        <begin position="164"/>
        <end position="238"/>
    </location>
</feature>
<keyword evidence="3" id="KW-0677">Repeat</keyword>
<evidence type="ECO:0000256" key="7">
    <source>
        <dbReference type="PROSITE-ProRule" id="PRU00042"/>
    </source>
</evidence>
<dbReference type="PROSITE" id="PS00028">
    <property type="entry name" value="ZINC_FINGER_C2H2_1"/>
    <property type="match status" value="6"/>
</dbReference>
<name>A0ABM0K622_APLCA</name>
<keyword evidence="4 7" id="KW-0863">Zinc-finger</keyword>
<evidence type="ECO:0000256" key="1">
    <source>
        <dbReference type="ARBA" id="ARBA00004123"/>
    </source>
</evidence>
<keyword evidence="5" id="KW-0862">Zinc</keyword>
<reference evidence="11" key="1">
    <citation type="submission" date="2025-08" db="UniProtKB">
        <authorList>
            <consortium name="RefSeq"/>
        </authorList>
    </citation>
    <scope>IDENTIFICATION</scope>
</reference>
<feature type="region of interest" description="Disordered" evidence="8">
    <location>
        <begin position="1005"/>
        <end position="1029"/>
    </location>
</feature>
<feature type="region of interest" description="Disordered" evidence="8">
    <location>
        <begin position="336"/>
        <end position="403"/>
    </location>
</feature>
<feature type="region of interest" description="Disordered" evidence="8">
    <location>
        <begin position="828"/>
        <end position="874"/>
    </location>
</feature>
<feature type="compositionally biased region" description="Low complexity" evidence="8">
    <location>
        <begin position="59"/>
        <end position="68"/>
    </location>
</feature>
<evidence type="ECO:0000256" key="8">
    <source>
        <dbReference type="SAM" id="MobiDB-lite"/>
    </source>
</evidence>
<dbReference type="Gene3D" id="3.30.160.60">
    <property type="entry name" value="Classic Zinc Finger"/>
    <property type="match status" value="4"/>
</dbReference>
<feature type="compositionally biased region" description="Polar residues" evidence="8">
    <location>
        <begin position="367"/>
        <end position="395"/>
    </location>
</feature>
<feature type="region of interest" description="Disordered" evidence="8">
    <location>
        <begin position="615"/>
        <end position="635"/>
    </location>
</feature>
<feature type="domain" description="C2H2-type" evidence="9">
    <location>
        <begin position="728"/>
        <end position="755"/>
    </location>
</feature>
<dbReference type="GeneID" id="101849085"/>